<accession>A0ABY2V213</accession>
<organism evidence="10 11">
    <name type="scientific">Aliarcobacter cibarius</name>
    <dbReference type="NCBI Taxonomy" id="255507"/>
    <lineage>
        <taxon>Bacteria</taxon>
        <taxon>Pseudomonadati</taxon>
        <taxon>Campylobacterota</taxon>
        <taxon>Epsilonproteobacteria</taxon>
        <taxon>Campylobacterales</taxon>
        <taxon>Arcobacteraceae</taxon>
        <taxon>Aliarcobacter</taxon>
    </lineage>
</organism>
<evidence type="ECO:0000256" key="6">
    <source>
        <dbReference type="PROSITE-ProRule" id="PRU00169"/>
    </source>
</evidence>
<dbReference type="SUPFAM" id="SSF52172">
    <property type="entry name" value="CheY-like"/>
    <property type="match status" value="1"/>
</dbReference>
<feature type="modified residue" description="4-aspartylphosphate" evidence="6">
    <location>
        <position position="58"/>
    </location>
</feature>
<dbReference type="PROSITE" id="PS51755">
    <property type="entry name" value="OMPR_PHOB"/>
    <property type="match status" value="1"/>
</dbReference>
<dbReference type="InterPro" id="IPR001789">
    <property type="entry name" value="Sig_transdc_resp-reg_receiver"/>
</dbReference>
<comment type="caution">
    <text evidence="10">The sequence shown here is derived from an EMBL/GenBank/DDBJ whole genome shotgun (WGS) entry which is preliminary data.</text>
</comment>
<dbReference type="SMART" id="SM00448">
    <property type="entry name" value="REC"/>
    <property type="match status" value="1"/>
</dbReference>
<dbReference type="InterPro" id="IPR039420">
    <property type="entry name" value="WalR-like"/>
</dbReference>
<dbReference type="Pfam" id="PF00486">
    <property type="entry name" value="Trans_reg_C"/>
    <property type="match status" value="1"/>
</dbReference>
<evidence type="ECO:0000313" key="11">
    <source>
        <dbReference type="Proteomes" id="UP000305417"/>
    </source>
</evidence>
<dbReference type="InterPro" id="IPR001867">
    <property type="entry name" value="OmpR/PhoB-type_DNA-bd"/>
</dbReference>
<name>A0ABY2V213_9BACT</name>
<dbReference type="EMBL" id="VBUC01000032">
    <property type="protein sequence ID" value="TLS96314.1"/>
    <property type="molecule type" value="Genomic_DNA"/>
</dbReference>
<evidence type="ECO:0000313" key="10">
    <source>
        <dbReference type="EMBL" id="TLS96314.1"/>
    </source>
</evidence>
<keyword evidence="2" id="KW-0902">Two-component regulatory system</keyword>
<dbReference type="InterPro" id="IPR011006">
    <property type="entry name" value="CheY-like_superfamily"/>
</dbReference>
<dbReference type="PROSITE" id="PS50110">
    <property type="entry name" value="RESPONSE_REGULATORY"/>
    <property type="match status" value="1"/>
</dbReference>
<evidence type="ECO:0000259" key="8">
    <source>
        <dbReference type="PROSITE" id="PS50110"/>
    </source>
</evidence>
<keyword evidence="11" id="KW-1185">Reference proteome</keyword>
<dbReference type="InterPro" id="IPR036388">
    <property type="entry name" value="WH-like_DNA-bd_sf"/>
</dbReference>
<keyword evidence="3" id="KW-0805">Transcription regulation</keyword>
<keyword evidence="1 6" id="KW-0597">Phosphoprotein</keyword>
<evidence type="ECO:0000259" key="9">
    <source>
        <dbReference type="PROSITE" id="PS51755"/>
    </source>
</evidence>
<gene>
    <name evidence="10" type="ORF">FE247_09975</name>
</gene>
<sequence length="228" mass="26415">MRENLKSFTLLYAEDDESIQIEMLEYFSSYFKEVYVANDGREALEIYKKNKPDVMILDIYMPHISGLELTKIVRENDYKTKIVLITAFSKNSVLLEAINLDINYYITKPVTLQNIKEMLNKIALDLSRSSSIIVEFKNNLSFNITSKKLFNHNEEIKLSKKESDLLELFCKNINKSIKIEDIMAYCWSDINSEVSFESVKSLVSGLRKKLPKDCISNIYGVGYILNNN</sequence>
<evidence type="ECO:0000256" key="4">
    <source>
        <dbReference type="ARBA" id="ARBA00023125"/>
    </source>
</evidence>
<feature type="domain" description="Response regulatory" evidence="8">
    <location>
        <begin position="9"/>
        <end position="123"/>
    </location>
</feature>
<dbReference type="Proteomes" id="UP000305417">
    <property type="component" value="Unassembled WGS sequence"/>
</dbReference>
<dbReference type="CDD" id="cd00383">
    <property type="entry name" value="trans_reg_C"/>
    <property type="match status" value="1"/>
</dbReference>
<keyword evidence="5" id="KW-0804">Transcription</keyword>
<feature type="domain" description="OmpR/PhoB-type" evidence="9">
    <location>
        <begin position="131"/>
        <end position="227"/>
    </location>
</feature>
<dbReference type="InterPro" id="IPR016032">
    <property type="entry name" value="Sig_transdc_resp-reg_C-effctor"/>
</dbReference>
<dbReference type="Pfam" id="PF00072">
    <property type="entry name" value="Response_reg"/>
    <property type="match status" value="1"/>
</dbReference>
<evidence type="ECO:0000256" key="3">
    <source>
        <dbReference type="ARBA" id="ARBA00023015"/>
    </source>
</evidence>
<dbReference type="PANTHER" id="PTHR48111:SF1">
    <property type="entry name" value="TWO-COMPONENT RESPONSE REGULATOR ORR33"/>
    <property type="match status" value="1"/>
</dbReference>
<evidence type="ECO:0000256" key="2">
    <source>
        <dbReference type="ARBA" id="ARBA00023012"/>
    </source>
</evidence>
<dbReference type="Gene3D" id="1.10.10.10">
    <property type="entry name" value="Winged helix-like DNA-binding domain superfamily/Winged helix DNA-binding domain"/>
    <property type="match status" value="1"/>
</dbReference>
<protein>
    <submittedName>
        <fullName evidence="10">Response regulator transcription factor</fullName>
    </submittedName>
</protein>
<evidence type="ECO:0000256" key="7">
    <source>
        <dbReference type="PROSITE-ProRule" id="PRU01091"/>
    </source>
</evidence>
<reference evidence="10 11" key="1">
    <citation type="submission" date="2019-05" db="EMBL/GenBank/DDBJ databases">
        <title>Arcobacter cibarius and Arcobacter thereius providing challenges in identification an antibiotic susceptibility and Quinolone resistance.</title>
        <authorList>
            <person name="Busch A."/>
            <person name="Hanel I."/>
            <person name="Hotzel H."/>
            <person name="Tomaso H."/>
        </authorList>
    </citation>
    <scope>NUCLEOTIDE SEQUENCE [LARGE SCALE GENOMIC DNA]</scope>
    <source>
        <strain evidence="10 11">16CS0831-2</strain>
    </source>
</reference>
<keyword evidence="4 7" id="KW-0238">DNA-binding</keyword>
<feature type="DNA-binding region" description="OmpR/PhoB-type" evidence="7">
    <location>
        <begin position="131"/>
        <end position="227"/>
    </location>
</feature>
<dbReference type="PANTHER" id="PTHR48111">
    <property type="entry name" value="REGULATOR OF RPOS"/>
    <property type="match status" value="1"/>
</dbReference>
<dbReference type="Gene3D" id="3.40.50.2300">
    <property type="match status" value="1"/>
</dbReference>
<evidence type="ECO:0000256" key="1">
    <source>
        <dbReference type="ARBA" id="ARBA00022553"/>
    </source>
</evidence>
<proteinExistence type="predicted"/>
<evidence type="ECO:0000256" key="5">
    <source>
        <dbReference type="ARBA" id="ARBA00023163"/>
    </source>
</evidence>
<dbReference type="SUPFAM" id="SSF46894">
    <property type="entry name" value="C-terminal effector domain of the bipartite response regulators"/>
    <property type="match status" value="1"/>
</dbReference>
<dbReference type="SMART" id="SM00862">
    <property type="entry name" value="Trans_reg_C"/>
    <property type="match status" value="1"/>
</dbReference>
<dbReference type="RefSeq" id="WP_138109116.1">
    <property type="nucleotide sequence ID" value="NZ_CP043858.1"/>
</dbReference>